<proteinExistence type="inferred from homology"/>
<dbReference type="AlphaFoldDB" id="A0A9R0PWY3"/>
<dbReference type="GO" id="GO:0005743">
    <property type="term" value="C:mitochondrial inner membrane"/>
    <property type="evidence" value="ECO:0007669"/>
    <property type="project" value="UniProtKB-SubCell"/>
</dbReference>
<evidence type="ECO:0000256" key="4">
    <source>
        <dbReference type="ARBA" id="ARBA00022692"/>
    </source>
</evidence>
<dbReference type="Gramene" id="TRITD1Av1G024260.1">
    <property type="protein sequence ID" value="TRITD1Av1G024260.1"/>
    <property type="gene ID" value="TRITD1Av1G024260"/>
</dbReference>
<name>A0A9R0PWY3_TRITD</name>
<feature type="transmembrane region" description="Helical" evidence="9">
    <location>
        <begin position="140"/>
        <end position="161"/>
    </location>
</feature>
<dbReference type="EMBL" id="LT934111">
    <property type="protein sequence ID" value="VAH01700.1"/>
    <property type="molecule type" value="Genomic_DNA"/>
</dbReference>
<protein>
    <recommendedName>
        <fullName evidence="9">Mitochondrial pyruvate carrier</fullName>
    </recommendedName>
</protein>
<evidence type="ECO:0000256" key="3">
    <source>
        <dbReference type="ARBA" id="ARBA00022448"/>
    </source>
</evidence>
<comment type="caution">
    <text evidence="9">Lacks conserved residue(s) required for the propagation of feature annotation.</text>
</comment>
<evidence type="ECO:0000256" key="7">
    <source>
        <dbReference type="ARBA" id="ARBA00023128"/>
    </source>
</evidence>
<dbReference type="Proteomes" id="UP000324705">
    <property type="component" value="Chromosome 1A"/>
</dbReference>
<keyword evidence="3 9" id="KW-0813">Transport</keyword>
<sequence length="204" mass="22669">MPRTRWSLISSRCSAYPLHVQCPRMGMAASFPDHVMDLRAQVHEWDSAPAPLNHLLISLPPPTPHKLGSPFLSRWPSTPPAPADGKQAAVEGARSSAMPTALKAFLNSPVGPRTTHFWGPVSNWGFILAGMADMNKPPELISGHMTAVMCVYSGLFMRFAWVVRPRNYFLMATHASNESVQLYQLSRYARAQGYLEKKEPEAQQ</sequence>
<evidence type="ECO:0000256" key="8">
    <source>
        <dbReference type="ARBA" id="ARBA00023136"/>
    </source>
</evidence>
<evidence type="ECO:0000256" key="5">
    <source>
        <dbReference type="ARBA" id="ARBA00022792"/>
    </source>
</evidence>
<comment type="function">
    <text evidence="9">Mediates the uptake of pyruvate into mitochondria.</text>
</comment>
<evidence type="ECO:0000256" key="9">
    <source>
        <dbReference type="RuleBase" id="RU363100"/>
    </source>
</evidence>
<dbReference type="Pfam" id="PF03650">
    <property type="entry name" value="MPC"/>
    <property type="match status" value="1"/>
</dbReference>
<evidence type="ECO:0000256" key="2">
    <source>
        <dbReference type="ARBA" id="ARBA00006416"/>
    </source>
</evidence>
<organism evidence="10 11">
    <name type="scientific">Triticum turgidum subsp. durum</name>
    <name type="common">Durum wheat</name>
    <name type="synonym">Triticum durum</name>
    <dbReference type="NCBI Taxonomy" id="4567"/>
    <lineage>
        <taxon>Eukaryota</taxon>
        <taxon>Viridiplantae</taxon>
        <taxon>Streptophyta</taxon>
        <taxon>Embryophyta</taxon>
        <taxon>Tracheophyta</taxon>
        <taxon>Spermatophyta</taxon>
        <taxon>Magnoliopsida</taxon>
        <taxon>Liliopsida</taxon>
        <taxon>Poales</taxon>
        <taxon>Poaceae</taxon>
        <taxon>BOP clade</taxon>
        <taxon>Pooideae</taxon>
        <taxon>Triticodae</taxon>
        <taxon>Triticeae</taxon>
        <taxon>Triticinae</taxon>
        <taxon>Triticum</taxon>
    </lineage>
</organism>
<dbReference type="GO" id="GO:0006850">
    <property type="term" value="P:pyruvate import into mitochondria"/>
    <property type="evidence" value="ECO:0007669"/>
    <property type="project" value="InterPro"/>
</dbReference>
<keyword evidence="6 9" id="KW-1133">Transmembrane helix</keyword>
<keyword evidence="11" id="KW-1185">Reference proteome</keyword>
<dbReference type="InterPro" id="IPR005336">
    <property type="entry name" value="MPC"/>
</dbReference>
<evidence type="ECO:0000313" key="10">
    <source>
        <dbReference type="EMBL" id="VAH01700.1"/>
    </source>
</evidence>
<evidence type="ECO:0000256" key="1">
    <source>
        <dbReference type="ARBA" id="ARBA00004448"/>
    </source>
</evidence>
<dbReference type="PANTHER" id="PTHR14154">
    <property type="entry name" value="UPF0041 BRAIN PROTEIN 44-RELATED"/>
    <property type="match status" value="1"/>
</dbReference>
<dbReference type="OMA" id="HEWDSAP"/>
<keyword evidence="4 9" id="KW-0812">Transmembrane</keyword>
<keyword evidence="5 9" id="KW-0999">Mitochondrion inner membrane</keyword>
<evidence type="ECO:0000313" key="11">
    <source>
        <dbReference type="Proteomes" id="UP000324705"/>
    </source>
</evidence>
<comment type="subcellular location">
    <subcellularLocation>
        <location evidence="1 9">Mitochondrion inner membrane</location>
        <topology evidence="1 9">Multi-pass membrane protein</topology>
    </subcellularLocation>
</comment>
<reference evidence="10 11" key="1">
    <citation type="submission" date="2017-09" db="EMBL/GenBank/DDBJ databases">
        <authorList>
            <consortium name="International Durum Wheat Genome Sequencing Consortium (IDWGSC)"/>
            <person name="Milanesi L."/>
        </authorList>
    </citation>
    <scope>NUCLEOTIDE SEQUENCE [LARGE SCALE GENOMIC DNA]</scope>
    <source>
        <strain evidence="11">cv. Svevo</strain>
    </source>
</reference>
<keyword evidence="8 9" id="KW-0472">Membrane</keyword>
<keyword evidence="7 9" id="KW-0496">Mitochondrion</keyword>
<comment type="similarity">
    <text evidence="2 9">Belongs to the mitochondrial pyruvate carrier (MPC) (TC 2.A.105) family.</text>
</comment>
<evidence type="ECO:0000256" key="6">
    <source>
        <dbReference type="ARBA" id="ARBA00022989"/>
    </source>
</evidence>
<gene>
    <name evidence="10" type="ORF">TRITD_1Av1G024260</name>
</gene>
<accession>A0A9R0PWY3</accession>